<dbReference type="PANTHER" id="PTHR35125">
    <property type="entry name" value="NEURON NAVIGATOR 1-LIKE-RELATED"/>
    <property type="match status" value="1"/>
</dbReference>
<dbReference type="InterPro" id="IPR007849">
    <property type="entry name" value="ATP10"/>
</dbReference>
<organism evidence="2 3">
    <name type="scientific">Genlisea aurea</name>
    <dbReference type="NCBI Taxonomy" id="192259"/>
    <lineage>
        <taxon>Eukaryota</taxon>
        <taxon>Viridiplantae</taxon>
        <taxon>Streptophyta</taxon>
        <taxon>Embryophyta</taxon>
        <taxon>Tracheophyta</taxon>
        <taxon>Spermatophyta</taxon>
        <taxon>Magnoliopsida</taxon>
        <taxon>eudicotyledons</taxon>
        <taxon>Gunneridae</taxon>
        <taxon>Pentapetalae</taxon>
        <taxon>asterids</taxon>
        <taxon>lamiids</taxon>
        <taxon>Lamiales</taxon>
        <taxon>Lentibulariaceae</taxon>
        <taxon>Genlisea</taxon>
    </lineage>
</organism>
<evidence type="ECO:0000313" key="3">
    <source>
        <dbReference type="Proteomes" id="UP000015453"/>
    </source>
</evidence>
<evidence type="ECO:0000313" key="2">
    <source>
        <dbReference type="EMBL" id="EPS62165.1"/>
    </source>
</evidence>
<comment type="caution">
    <text evidence="2">The sequence shown here is derived from an EMBL/GenBank/DDBJ whole genome shotgun (WGS) entry which is preliminary data.</text>
</comment>
<dbReference type="Proteomes" id="UP000015453">
    <property type="component" value="Unassembled WGS sequence"/>
</dbReference>
<gene>
    <name evidence="2" type="ORF">M569_12630</name>
</gene>
<accession>S8C5R2</accession>
<dbReference type="Pfam" id="PF05176">
    <property type="entry name" value="ATP-synt_10"/>
    <property type="match status" value="1"/>
</dbReference>
<sequence length="206" mass="23512">MEKPVTLKPLGIKDESSSAISKKGSKSKKSSKASAHKNGAVKARKPLNDITNKSAVHHETPSGRKNQRKSVVEDDEYFLHSEAVLLPKFRRNILLNNIAEEEGFLHDHNKCVEAQESVTGMDFWNTVLPDSEKSLTMIVEEEEEEEKMNQLVELSMEEEEEELMLMRCWKSPPSSPKLCCRSSPPLPDFIWELQVFELNLKEEDDD</sequence>
<dbReference type="GO" id="GO:0007346">
    <property type="term" value="P:regulation of mitotic cell cycle"/>
    <property type="evidence" value="ECO:0007669"/>
    <property type="project" value="InterPro"/>
</dbReference>
<dbReference type="EMBL" id="AUSU01006346">
    <property type="protein sequence ID" value="EPS62165.1"/>
    <property type="molecule type" value="Genomic_DNA"/>
</dbReference>
<proteinExistence type="predicted"/>
<feature type="compositionally biased region" description="Basic and acidic residues" evidence="1">
    <location>
        <begin position="1"/>
        <end position="16"/>
    </location>
</feature>
<keyword evidence="3" id="KW-1185">Reference proteome</keyword>
<dbReference type="InterPro" id="IPR039326">
    <property type="entry name" value="Patronus"/>
</dbReference>
<feature type="region of interest" description="Disordered" evidence="1">
    <location>
        <begin position="1"/>
        <end position="69"/>
    </location>
</feature>
<feature type="compositionally biased region" description="Basic residues" evidence="1">
    <location>
        <begin position="23"/>
        <end position="35"/>
    </location>
</feature>
<dbReference type="PANTHER" id="PTHR35125:SF1">
    <property type="entry name" value="PROTEIN PATRONUS 2"/>
    <property type="match status" value="1"/>
</dbReference>
<dbReference type="OrthoDB" id="1916925at2759"/>
<reference evidence="2 3" key="1">
    <citation type="journal article" date="2013" name="BMC Genomics">
        <title>The miniature genome of a carnivorous plant Genlisea aurea contains a low number of genes and short non-coding sequences.</title>
        <authorList>
            <person name="Leushkin E.V."/>
            <person name="Sutormin R.A."/>
            <person name="Nabieva E.R."/>
            <person name="Penin A.A."/>
            <person name="Kondrashov A.S."/>
            <person name="Logacheva M.D."/>
        </authorList>
    </citation>
    <scope>NUCLEOTIDE SEQUENCE [LARGE SCALE GENOMIC DNA]</scope>
</reference>
<dbReference type="AlphaFoldDB" id="S8C5R2"/>
<evidence type="ECO:0000256" key="1">
    <source>
        <dbReference type="SAM" id="MobiDB-lite"/>
    </source>
</evidence>
<protein>
    <submittedName>
        <fullName evidence="2">Uncharacterized protein</fullName>
    </submittedName>
</protein>
<name>S8C5R2_9LAMI</name>